<feature type="domain" description="TF-B3" evidence="6">
    <location>
        <begin position="3"/>
        <end position="105"/>
    </location>
</feature>
<dbReference type="EMBL" id="BPVZ01000065">
    <property type="protein sequence ID" value="GKV24397.1"/>
    <property type="molecule type" value="Genomic_DNA"/>
</dbReference>
<keyword evidence="4" id="KW-0804">Transcription</keyword>
<dbReference type="AlphaFoldDB" id="A0AAV5KIH4"/>
<dbReference type="PROSITE" id="PS50863">
    <property type="entry name" value="B3"/>
    <property type="match status" value="1"/>
</dbReference>
<keyword evidence="8" id="KW-1185">Reference proteome</keyword>
<comment type="caution">
    <text evidence="7">The sequence shown here is derived from an EMBL/GenBank/DDBJ whole genome shotgun (WGS) entry which is preliminary data.</text>
</comment>
<evidence type="ECO:0000256" key="1">
    <source>
        <dbReference type="ARBA" id="ARBA00004123"/>
    </source>
</evidence>
<dbReference type="CDD" id="cd10017">
    <property type="entry name" value="B3_DNA"/>
    <property type="match status" value="1"/>
</dbReference>
<proteinExistence type="predicted"/>
<dbReference type="InterPro" id="IPR003340">
    <property type="entry name" value="B3_DNA-bd"/>
</dbReference>
<evidence type="ECO:0000256" key="5">
    <source>
        <dbReference type="ARBA" id="ARBA00023242"/>
    </source>
</evidence>
<name>A0AAV5KIH4_9ROSI</name>
<dbReference type="GO" id="GO:0005634">
    <property type="term" value="C:nucleus"/>
    <property type="evidence" value="ECO:0007669"/>
    <property type="project" value="UniProtKB-SubCell"/>
</dbReference>
<evidence type="ECO:0000256" key="3">
    <source>
        <dbReference type="ARBA" id="ARBA00023125"/>
    </source>
</evidence>
<dbReference type="InterPro" id="IPR015300">
    <property type="entry name" value="DNA-bd_pseudobarrel_sf"/>
</dbReference>
<dbReference type="Proteomes" id="UP001054252">
    <property type="component" value="Unassembled WGS sequence"/>
</dbReference>
<keyword evidence="2" id="KW-0805">Transcription regulation</keyword>
<dbReference type="SMART" id="SM01019">
    <property type="entry name" value="B3"/>
    <property type="match status" value="1"/>
</dbReference>
<dbReference type="Gene3D" id="2.40.330.10">
    <property type="entry name" value="DNA-binding pseudobarrel domain"/>
    <property type="match status" value="1"/>
</dbReference>
<dbReference type="GO" id="GO:0003677">
    <property type="term" value="F:DNA binding"/>
    <property type="evidence" value="ECO:0007669"/>
    <property type="project" value="UniProtKB-KW"/>
</dbReference>
<organism evidence="7 8">
    <name type="scientific">Rubroshorea leprosula</name>
    <dbReference type="NCBI Taxonomy" id="152421"/>
    <lineage>
        <taxon>Eukaryota</taxon>
        <taxon>Viridiplantae</taxon>
        <taxon>Streptophyta</taxon>
        <taxon>Embryophyta</taxon>
        <taxon>Tracheophyta</taxon>
        <taxon>Spermatophyta</taxon>
        <taxon>Magnoliopsida</taxon>
        <taxon>eudicotyledons</taxon>
        <taxon>Gunneridae</taxon>
        <taxon>Pentapetalae</taxon>
        <taxon>rosids</taxon>
        <taxon>malvids</taxon>
        <taxon>Malvales</taxon>
        <taxon>Dipterocarpaceae</taxon>
        <taxon>Rubroshorea</taxon>
    </lineage>
</organism>
<keyword evidence="5" id="KW-0539">Nucleus</keyword>
<dbReference type="Pfam" id="PF02362">
    <property type="entry name" value="B3"/>
    <property type="match status" value="1"/>
</dbReference>
<evidence type="ECO:0000313" key="7">
    <source>
        <dbReference type="EMBL" id="GKV24397.1"/>
    </source>
</evidence>
<gene>
    <name evidence="7" type="ORF">SLEP1_g34012</name>
</gene>
<accession>A0AAV5KIH4</accession>
<dbReference type="SUPFAM" id="SSF101936">
    <property type="entry name" value="DNA-binding pseudobarrel domain"/>
    <property type="match status" value="1"/>
</dbReference>
<sequence>MMELFSKPLTSTDTRKRLAIPTRSLTSLLHNRGGNAVELHVRHGTAVWPIMCTTRKKGYKKPVLSQGWRSFAVKNKLNVGDIVTLFKEEDEAGYLNYRIEVLRANDQSLKHSGANVGNSPAGNSGEATCIPYCKYEDSEVKRFGVTDEKVEKCSFKLFGVRVVETGPLVKHSNESIAGEADIGPKEEREYHRCSKRLDLDLNVALYP</sequence>
<reference evidence="7 8" key="1">
    <citation type="journal article" date="2021" name="Commun. Biol.">
        <title>The genome of Shorea leprosula (Dipterocarpaceae) highlights the ecological relevance of drought in aseasonal tropical rainforests.</title>
        <authorList>
            <person name="Ng K.K.S."/>
            <person name="Kobayashi M.J."/>
            <person name="Fawcett J.A."/>
            <person name="Hatakeyama M."/>
            <person name="Paape T."/>
            <person name="Ng C.H."/>
            <person name="Ang C.C."/>
            <person name="Tnah L.H."/>
            <person name="Lee C.T."/>
            <person name="Nishiyama T."/>
            <person name="Sese J."/>
            <person name="O'Brien M.J."/>
            <person name="Copetti D."/>
            <person name="Mohd Noor M.I."/>
            <person name="Ong R.C."/>
            <person name="Putra M."/>
            <person name="Sireger I.Z."/>
            <person name="Indrioko S."/>
            <person name="Kosugi Y."/>
            <person name="Izuno A."/>
            <person name="Isagi Y."/>
            <person name="Lee S.L."/>
            <person name="Shimizu K.K."/>
        </authorList>
    </citation>
    <scope>NUCLEOTIDE SEQUENCE [LARGE SCALE GENOMIC DNA]</scope>
    <source>
        <strain evidence="7">214</strain>
    </source>
</reference>
<evidence type="ECO:0000259" key="6">
    <source>
        <dbReference type="PROSITE" id="PS50863"/>
    </source>
</evidence>
<protein>
    <recommendedName>
        <fullName evidence="6">TF-B3 domain-containing protein</fullName>
    </recommendedName>
</protein>
<evidence type="ECO:0000256" key="2">
    <source>
        <dbReference type="ARBA" id="ARBA00023015"/>
    </source>
</evidence>
<comment type="subcellular location">
    <subcellularLocation>
        <location evidence="1">Nucleus</location>
    </subcellularLocation>
</comment>
<evidence type="ECO:0000313" key="8">
    <source>
        <dbReference type="Proteomes" id="UP001054252"/>
    </source>
</evidence>
<keyword evidence="3" id="KW-0238">DNA-binding</keyword>
<evidence type="ECO:0000256" key="4">
    <source>
        <dbReference type="ARBA" id="ARBA00023163"/>
    </source>
</evidence>